<gene>
    <name evidence="2" type="ORF">JMJ56_18020</name>
</gene>
<accession>A0ABS1U5T8</accession>
<keyword evidence="3" id="KW-1185">Reference proteome</keyword>
<evidence type="ECO:0000313" key="2">
    <source>
        <dbReference type="EMBL" id="MBL6079920.1"/>
    </source>
</evidence>
<dbReference type="SUPFAM" id="SSF57997">
    <property type="entry name" value="Tropomyosin"/>
    <property type="match status" value="1"/>
</dbReference>
<feature type="coiled-coil region" evidence="1">
    <location>
        <begin position="80"/>
        <end position="152"/>
    </location>
</feature>
<sequence length="162" mass="17117">MDGGKQLLALVPETNRLVSSPGGWVGRLQLRAEAPAPAAIETGWAAKLTAHVRQAGGLRAVAAPIRPAAAPEASPIGAFLEALTLLKEQLLRERQRADAAEASLTEAGTRLAEREAALAAAEARLAEAVKRVEKAEKEAQAAQQGLRRLRKRGLIARILNAD</sequence>
<reference evidence="2 3" key="1">
    <citation type="submission" date="2021-01" db="EMBL/GenBank/DDBJ databases">
        <title>Belnapia mucosa sp. nov. and Belnapia arida sp. nov., isolated from the Tabernas Desert (Almeria, Spain).</title>
        <authorList>
            <person name="Molina-Menor E."/>
            <person name="Vidal-Verdu A."/>
            <person name="Calonge A."/>
            <person name="Satari L."/>
            <person name="Pereto J."/>
            <person name="Porcar M."/>
        </authorList>
    </citation>
    <scope>NUCLEOTIDE SEQUENCE [LARGE SCALE GENOMIC DNA]</scope>
    <source>
        <strain evidence="2 3">T18</strain>
    </source>
</reference>
<comment type="caution">
    <text evidence="2">The sequence shown here is derived from an EMBL/GenBank/DDBJ whole genome shotgun (WGS) entry which is preliminary data.</text>
</comment>
<dbReference type="Proteomes" id="UP000660885">
    <property type="component" value="Unassembled WGS sequence"/>
</dbReference>
<dbReference type="RefSeq" id="WP_202833156.1">
    <property type="nucleotide sequence ID" value="NZ_JAETWB010000009.1"/>
</dbReference>
<keyword evidence="1" id="KW-0175">Coiled coil</keyword>
<evidence type="ECO:0000256" key="1">
    <source>
        <dbReference type="SAM" id="Coils"/>
    </source>
</evidence>
<evidence type="ECO:0000313" key="3">
    <source>
        <dbReference type="Proteomes" id="UP000660885"/>
    </source>
</evidence>
<organism evidence="2 3">
    <name type="scientific">Belnapia arida</name>
    <dbReference type="NCBI Taxonomy" id="2804533"/>
    <lineage>
        <taxon>Bacteria</taxon>
        <taxon>Pseudomonadati</taxon>
        <taxon>Pseudomonadota</taxon>
        <taxon>Alphaproteobacteria</taxon>
        <taxon>Acetobacterales</taxon>
        <taxon>Roseomonadaceae</taxon>
        <taxon>Belnapia</taxon>
    </lineage>
</organism>
<protein>
    <submittedName>
        <fullName evidence="2">Uncharacterized protein</fullName>
    </submittedName>
</protein>
<name>A0ABS1U5T8_9PROT</name>
<proteinExistence type="predicted"/>
<dbReference type="EMBL" id="JAETWB010000009">
    <property type="protein sequence ID" value="MBL6079920.1"/>
    <property type="molecule type" value="Genomic_DNA"/>
</dbReference>